<dbReference type="InterPro" id="IPR009403">
    <property type="entry name" value="UPF0637"/>
</dbReference>
<dbReference type="HAMAP" id="MF_01851">
    <property type="entry name" value="UPF0637"/>
    <property type="match status" value="1"/>
</dbReference>
<dbReference type="Proteomes" id="UP000094068">
    <property type="component" value="Unassembled WGS sequence"/>
</dbReference>
<evidence type="ECO:0000313" key="2">
    <source>
        <dbReference type="EMBL" id="OEG10182.1"/>
    </source>
</evidence>
<dbReference type="SUPFAM" id="SSF142913">
    <property type="entry name" value="YktB/PF0168-like"/>
    <property type="match status" value="1"/>
</dbReference>
<comment type="caution">
    <text evidence="2">The sequence shown here is derived from an EMBL/GenBank/DDBJ whole genome shotgun (WGS) entry which is preliminary data.</text>
</comment>
<evidence type="ECO:0000256" key="1">
    <source>
        <dbReference type="HAMAP-Rule" id="MF_01851"/>
    </source>
</evidence>
<dbReference type="InterPro" id="IPR053707">
    <property type="entry name" value="UPF0637_domain_sf"/>
</dbReference>
<evidence type="ECO:0000313" key="3">
    <source>
        <dbReference type="Proteomes" id="UP000094068"/>
    </source>
</evidence>
<dbReference type="STRING" id="903984.BCR21_12590"/>
<dbReference type="OrthoDB" id="9812818at2"/>
<proteinExistence type="inferred from homology"/>
<accession>A0A1E5GBV5</accession>
<comment type="similarity">
    <text evidence="1">Belongs to the UPF0637 family.</text>
</comment>
<dbReference type="Gene3D" id="3.30.930.20">
    <property type="entry name" value="Protein of unknown function DUF1054"/>
    <property type="match status" value="1"/>
</dbReference>
<dbReference type="EMBL" id="MIJZ01000015">
    <property type="protein sequence ID" value="OEG10182.1"/>
    <property type="molecule type" value="Genomic_DNA"/>
</dbReference>
<name>A0A1E5GBV5_9ENTE</name>
<dbReference type="PIRSF" id="PIRSF021332">
    <property type="entry name" value="DUF1054"/>
    <property type="match status" value="1"/>
</dbReference>
<reference evidence="3" key="1">
    <citation type="submission" date="2016-09" db="EMBL/GenBank/DDBJ databases">
        <authorList>
            <person name="Gulvik C.A."/>
        </authorList>
    </citation>
    <scope>NUCLEOTIDE SEQUENCE [LARGE SCALE GENOMIC DNA]</scope>
    <source>
        <strain evidence="3">DSM 23328</strain>
    </source>
</reference>
<dbReference type="AlphaFoldDB" id="A0A1E5GBV5"/>
<dbReference type="Pfam" id="PF06335">
    <property type="entry name" value="DUF1054"/>
    <property type="match status" value="1"/>
</dbReference>
<protein>
    <recommendedName>
        <fullName evidence="1">UPF0637 protein BCR21_12590</fullName>
    </recommendedName>
</protein>
<keyword evidence="3" id="KW-1185">Reference proteome</keyword>
<gene>
    <name evidence="2" type="ORF">BCR21_12590</name>
</gene>
<organism evidence="2 3">
    <name type="scientific">Enterococcus ureasiticus</name>
    <dbReference type="NCBI Taxonomy" id="903984"/>
    <lineage>
        <taxon>Bacteria</taxon>
        <taxon>Bacillati</taxon>
        <taxon>Bacillota</taxon>
        <taxon>Bacilli</taxon>
        <taxon>Lactobacillales</taxon>
        <taxon>Enterococcaceae</taxon>
        <taxon>Enterococcus</taxon>
    </lineage>
</organism>
<sequence length="207" mass="24747">MLMFTEKDFDIFTMEGLDPRMAGIRSTIQPKFQELDDYFAEKLGETLETEFFVHIAQHRRRTVYPPENTWSALSQKKRGYKMEAHFQLGIWPDYLFMWLSLIDNPKKEKEIAQVFLDNQALFEQLDDDFYLSTDHTQPEIERLNEADLEKHLIRFRDVKKGEFQIGRVIRKTDDLLNDPEKAREYMLKTYEELLPLYRLAIGLQEQA</sequence>
<dbReference type="RefSeq" id="WP_069646878.1">
    <property type="nucleotide sequence ID" value="NZ_MIJZ01000015.1"/>
</dbReference>